<evidence type="ECO:0000313" key="3">
    <source>
        <dbReference type="WBParaSite" id="TMUE_1000002912.1"/>
    </source>
</evidence>
<feature type="region of interest" description="Disordered" evidence="1">
    <location>
        <begin position="44"/>
        <end position="65"/>
    </location>
</feature>
<dbReference type="Proteomes" id="UP000046395">
    <property type="component" value="Unassembled WGS sequence"/>
</dbReference>
<accession>A0A5S6Q7H1</accession>
<sequence>MGTGSEGPPGLRPRPVDCRRRQRLPWSDTIAPWERSFGRWAPRSSANPFSRPNGQGPNHWTQGQEPAGCFRRRVPMALSLSWRSKNQAGANGRAGMARSPRKPFPSFVPNLGRPEVNNLISIGPFRNKTDGQMRSPSWLSLVPWNAAHVAKPTQAGTGAFRRLACTLERLRRAPKPGPLGLKLKWPTAKQYGETLPFSHERFLSLRSQVERGLRDQDTSRLTSAGVQEAKDSVYANLAEHESARRSGSAGVGVTPAGANWRVGCFAQMFNFIVFKVEKLAYHARMGAPLNVVEPPPATGSRFAQPCELCAHCAGKNGQQKKRHSDPTRLLASATRRRRRKRRARVNFWAPNVLQLGDRFDGEKSNAAQQARRGIPIRASRRAPWALPEFYSNLLHPKLERNSRMARLINRNDRGVRARGFQVLRRLERSLGESERPPKAH</sequence>
<reference evidence="3" key="1">
    <citation type="submission" date="2019-12" db="UniProtKB">
        <authorList>
            <consortium name="WormBaseParasite"/>
        </authorList>
    </citation>
    <scope>IDENTIFICATION</scope>
</reference>
<protein>
    <submittedName>
        <fullName evidence="3">Uncharacterized protein</fullName>
    </submittedName>
</protein>
<dbReference type="WBParaSite" id="TMUE_1000002912.1">
    <property type="protein sequence ID" value="TMUE_1000002912.1"/>
    <property type="gene ID" value="WBGene00298539"/>
</dbReference>
<organism evidence="2 3">
    <name type="scientific">Trichuris muris</name>
    <name type="common">Mouse whipworm</name>
    <dbReference type="NCBI Taxonomy" id="70415"/>
    <lineage>
        <taxon>Eukaryota</taxon>
        <taxon>Metazoa</taxon>
        <taxon>Ecdysozoa</taxon>
        <taxon>Nematoda</taxon>
        <taxon>Enoplea</taxon>
        <taxon>Dorylaimia</taxon>
        <taxon>Trichinellida</taxon>
        <taxon>Trichuridae</taxon>
        <taxon>Trichuris</taxon>
    </lineage>
</organism>
<dbReference type="AlphaFoldDB" id="A0A5S6Q7H1"/>
<evidence type="ECO:0000256" key="1">
    <source>
        <dbReference type="SAM" id="MobiDB-lite"/>
    </source>
</evidence>
<feature type="region of interest" description="Disordered" evidence="1">
    <location>
        <begin position="1"/>
        <end position="22"/>
    </location>
</feature>
<name>A0A5S6Q7H1_TRIMR</name>
<feature type="region of interest" description="Disordered" evidence="1">
    <location>
        <begin position="88"/>
        <end position="110"/>
    </location>
</feature>
<feature type="compositionally biased region" description="Polar residues" evidence="1">
    <location>
        <begin position="44"/>
        <end position="64"/>
    </location>
</feature>
<proteinExistence type="predicted"/>
<keyword evidence="2" id="KW-1185">Reference proteome</keyword>
<evidence type="ECO:0000313" key="2">
    <source>
        <dbReference type="Proteomes" id="UP000046395"/>
    </source>
</evidence>